<dbReference type="PANTHER" id="PTHR31836">
    <property type="match status" value="1"/>
</dbReference>
<feature type="signal peptide" evidence="2">
    <location>
        <begin position="1"/>
        <end position="21"/>
    </location>
</feature>
<organism evidence="4 5">
    <name type="scientific">Phycomyces blakesleeanus</name>
    <dbReference type="NCBI Taxonomy" id="4837"/>
    <lineage>
        <taxon>Eukaryota</taxon>
        <taxon>Fungi</taxon>
        <taxon>Fungi incertae sedis</taxon>
        <taxon>Mucoromycota</taxon>
        <taxon>Mucoromycotina</taxon>
        <taxon>Mucoromycetes</taxon>
        <taxon>Mucorales</taxon>
        <taxon>Phycomycetaceae</taxon>
        <taxon>Phycomyces</taxon>
    </lineage>
</organism>
<feature type="chain" id="PRO_5046539813" evidence="2">
    <location>
        <begin position="22"/>
        <end position="123"/>
    </location>
</feature>
<dbReference type="EMBL" id="JBCLYO010000018">
    <property type="protein sequence ID" value="KAL0081278.1"/>
    <property type="molecule type" value="Genomic_DNA"/>
</dbReference>
<evidence type="ECO:0000256" key="2">
    <source>
        <dbReference type="SAM" id="SignalP"/>
    </source>
</evidence>
<dbReference type="Proteomes" id="UP001448207">
    <property type="component" value="Unassembled WGS sequence"/>
</dbReference>
<feature type="domain" description="RlpA-like protein double-psi beta-barrel" evidence="3">
    <location>
        <begin position="34"/>
        <end position="120"/>
    </location>
</feature>
<evidence type="ECO:0000313" key="5">
    <source>
        <dbReference type="Proteomes" id="UP001448207"/>
    </source>
</evidence>
<accession>A0ABR3ATI6</accession>
<proteinExistence type="predicted"/>
<dbReference type="InterPro" id="IPR036908">
    <property type="entry name" value="RlpA-like_sf"/>
</dbReference>
<reference evidence="4 5" key="1">
    <citation type="submission" date="2024-04" db="EMBL/GenBank/DDBJ databases">
        <title>Symmetric and asymmetric DNA N6-adenine methylation regulates different biological responses in Mucorales.</title>
        <authorList>
            <consortium name="Lawrence Berkeley National Laboratory"/>
            <person name="Lax C."/>
            <person name="Mondo S.J."/>
            <person name="Osorio-Concepcion M."/>
            <person name="Muszewska A."/>
            <person name="Corrochano-Luque M."/>
            <person name="Gutierrez G."/>
            <person name="Riley R."/>
            <person name="Lipzen A."/>
            <person name="Guo J."/>
            <person name="Hundley H."/>
            <person name="Amirebrahimi M."/>
            <person name="Ng V."/>
            <person name="Lorenzo-Gutierrez D."/>
            <person name="Binder U."/>
            <person name="Yang J."/>
            <person name="Song Y."/>
            <person name="Canovas D."/>
            <person name="Navarro E."/>
            <person name="Freitag M."/>
            <person name="Gabaldon T."/>
            <person name="Grigoriev I.V."/>
            <person name="Corrochano L.M."/>
            <person name="Nicolas F.E."/>
            <person name="Garre V."/>
        </authorList>
    </citation>
    <scope>NUCLEOTIDE SEQUENCE [LARGE SCALE GENOMIC DNA]</scope>
    <source>
        <strain evidence="4 5">L51</strain>
    </source>
</reference>
<keyword evidence="1 2" id="KW-0732">Signal</keyword>
<dbReference type="PANTHER" id="PTHR31836:SF28">
    <property type="entry name" value="SRCR DOMAIN-CONTAINING PROTEIN-RELATED"/>
    <property type="match status" value="1"/>
</dbReference>
<dbReference type="CDD" id="cd22191">
    <property type="entry name" value="DPBB_RlpA_EXP_N-like"/>
    <property type="match status" value="1"/>
</dbReference>
<dbReference type="SUPFAM" id="SSF50685">
    <property type="entry name" value="Barwin-like endoglucanases"/>
    <property type="match status" value="1"/>
</dbReference>
<dbReference type="Pfam" id="PF03330">
    <property type="entry name" value="DPBB_1"/>
    <property type="match status" value="1"/>
</dbReference>
<gene>
    <name evidence="4" type="ORF">J3Q64DRAFT_1757419</name>
</gene>
<name>A0ABR3ATI6_PHYBL</name>
<evidence type="ECO:0000259" key="3">
    <source>
        <dbReference type="Pfam" id="PF03330"/>
    </source>
</evidence>
<dbReference type="Gene3D" id="2.40.40.10">
    <property type="entry name" value="RlpA-like domain"/>
    <property type="match status" value="1"/>
</dbReference>
<evidence type="ECO:0000313" key="4">
    <source>
        <dbReference type="EMBL" id="KAL0081278.1"/>
    </source>
</evidence>
<keyword evidence="5" id="KW-1185">Reference proteome</keyword>
<evidence type="ECO:0000256" key="1">
    <source>
        <dbReference type="ARBA" id="ARBA00022729"/>
    </source>
</evidence>
<dbReference type="InterPro" id="IPR009009">
    <property type="entry name" value="RlpA-like_DPBB"/>
</dbReference>
<comment type="caution">
    <text evidence="4">The sequence shown here is derived from an EMBL/GenBank/DDBJ whole genome shotgun (WGS) entry which is preliminary data.</text>
</comment>
<protein>
    <submittedName>
        <fullName evidence="4">RlpA-like double-psi beta-barrel-protein domain-containing protein-containing protein</fullName>
    </submittedName>
</protein>
<dbReference type="InterPro" id="IPR051477">
    <property type="entry name" value="Expansin_CellWall"/>
</dbReference>
<sequence length="123" mass="12965">MLRITLASVLLSVFLSTSTIAAPVIQRRGESFSGDGTFYQPGLGSCGKQNDESDMIAALSSSLMSQGHYCGKQITVEYGGKSVDVTIVDSCPGCSEGDMDLSPAAFSELASFDKGRIPITWSL</sequence>